<evidence type="ECO:0000259" key="1">
    <source>
        <dbReference type="Pfam" id="PF13601"/>
    </source>
</evidence>
<dbReference type="InterPro" id="IPR036388">
    <property type="entry name" value="WH-like_DNA-bd_sf"/>
</dbReference>
<name>A0A1G8ZNI7_ACTMZ</name>
<dbReference type="Proteomes" id="UP000199213">
    <property type="component" value="Unassembled WGS sequence"/>
</dbReference>
<keyword evidence="3" id="KW-1185">Reference proteome</keyword>
<evidence type="ECO:0000313" key="3">
    <source>
        <dbReference type="Proteomes" id="UP000199213"/>
    </source>
</evidence>
<dbReference type="Pfam" id="PF13601">
    <property type="entry name" value="HTH_34"/>
    <property type="match status" value="1"/>
</dbReference>
<organism evidence="2 3">
    <name type="scientific">Actinopolyspora mzabensis</name>
    <dbReference type="NCBI Taxonomy" id="995066"/>
    <lineage>
        <taxon>Bacteria</taxon>
        <taxon>Bacillati</taxon>
        <taxon>Actinomycetota</taxon>
        <taxon>Actinomycetes</taxon>
        <taxon>Actinopolysporales</taxon>
        <taxon>Actinopolysporaceae</taxon>
        <taxon>Actinopolyspora</taxon>
    </lineage>
</organism>
<reference evidence="3" key="1">
    <citation type="submission" date="2016-10" db="EMBL/GenBank/DDBJ databases">
        <authorList>
            <person name="Varghese N."/>
            <person name="Submissions S."/>
        </authorList>
    </citation>
    <scope>NUCLEOTIDE SEQUENCE [LARGE SCALE GENOMIC DNA]</scope>
    <source>
        <strain evidence="3">DSM 45460</strain>
    </source>
</reference>
<dbReference type="GO" id="GO:0003677">
    <property type="term" value="F:DNA binding"/>
    <property type="evidence" value="ECO:0007669"/>
    <property type="project" value="UniProtKB-KW"/>
</dbReference>
<dbReference type="PANTHER" id="PTHR37318">
    <property type="entry name" value="BSL7504 PROTEIN"/>
    <property type="match status" value="1"/>
</dbReference>
<dbReference type="PANTHER" id="PTHR37318:SF1">
    <property type="entry name" value="BSL7504 PROTEIN"/>
    <property type="match status" value="1"/>
</dbReference>
<sequence length="101" mass="11548">MSTARDPREALPTILHSPVRLAILGALRHVQAADFGDLQRSLEITTAELSRQLGVLQREELIEIKKVQRHRHTITRARLSEQGRSRFENYLAELHQVAFGQ</sequence>
<keyword evidence="2" id="KW-0238">DNA-binding</keyword>
<dbReference type="InterPro" id="IPR027395">
    <property type="entry name" value="WH_DNA-bd_dom"/>
</dbReference>
<dbReference type="SUPFAM" id="SSF46785">
    <property type="entry name" value="Winged helix' DNA-binding domain"/>
    <property type="match status" value="1"/>
</dbReference>
<dbReference type="Gene3D" id="1.10.10.10">
    <property type="entry name" value="Winged helix-like DNA-binding domain superfamily/Winged helix DNA-binding domain"/>
    <property type="match status" value="1"/>
</dbReference>
<dbReference type="AlphaFoldDB" id="A0A1G8ZNI7"/>
<dbReference type="EMBL" id="FNFM01000005">
    <property type="protein sequence ID" value="SDK16666.1"/>
    <property type="molecule type" value="Genomic_DNA"/>
</dbReference>
<proteinExistence type="predicted"/>
<protein>
    <submittedName>
        <fullName evidence="2">Winged helix DNA-binding domain-containing protein</fullName>
    </submittedName>
</protein>
<gene>
    <name evidence="2" type="ORF">SAMN04487820_10545</name>
</gene>
<accession>A0A1G8ZNI7</accession>
<dbReference type="RefSeq" id="WP_218120034.1">
    <property type="nucleotide sequence ID" value="NZ_FNFM01000005.1"/>
</dbReference>
<dbReference type="InterPro" id="IPR036390">
    <property type="entry name" value="WH_DNA-bd_sf"/>
</dbReference>
<feature type="domain" description="Winged helix DNA-binding" evidence="1">
    <location>
        <begin position="19"/>
        <end position="96"/>
    </location>
</feature>
<evidence type="ECO:0000313" key="2">
    <source>
        <dbReference type="EMBL" id="SDK16666.1"/>
    </source>
</evidence>